<name>A0A8S0X0T9_CYCAE</name>
<dbReference type="OrthoDB" id="3065631at2759"/>
<dbReference type="EMBL" id="CACVBS010000040">
    <property type="protein sequence ID" value="CAA7263678.1"/>
    <property type="molecule type" value="Genomic_DNA"/>
</dbReference>
<evidence type="ECO:0000313" key="2">
    <source>
        <dbReference type="EMBL" id="CAA7263678.1"/>
    </source>
</evidence>
<evidence type="ECO:0000256" key="1">
    <source>
        <dbReference type="SAM" id="MobiDB-lite"/>
    </source>
</evidence>
<protein>
    <submittedName>
        <fullName evidence="2">Uncharacterized protein</fullName>
    </submittedName>
</protein>
<accession>A0A8S0X0T9</accession>
<comment type="caution">
    <text evidence="2">The sequence shown here is derived from an EMBL/GenBank/DDBJ whole genome shotgun (WGS) entry which is preliminary data.</text>
</comment>
<keyword evidence="3" id="KW-1185">Reference proteome</keyword>
<dbReference type="AlphaFoldDB" id="A0A8S0X0T9"/>
<dbReference type="Proteomes" id="UP000467700">
    <property type="component" value="Unassembled WGS sequence"/>
</dbReference>
<evidence type="ECO:0000313" key="3">
    <source>
        <dbReference type="Proteomes" id="UP000467700"/>
    </source>
</evidence>
<reference evidence="2 3" key="1">
    <citation type="submission" date="2020-01" db="EMBL/GenBank/DDBJ databases">
        <authorList>
            <person name="Gupta K D."/>
        </authorList>
    </citation>
    <scope>NUCLEOTIDE SEQUENCE [LARGE SCALE GENOMIC DNA]</scope>
</reference>
<sequence length="603" mass="67609">MPSNLSEFKQVDLRIRTLTAILQSMHQAEPAQSTRRDVPPLLRHMATLLTCGSNKDPKAAQVVAIAGVVEERSIKALVVTQNAAAKESTPFSLKGHQIVKSNESFDAIISGPASVPLERHIVDLLALLPSCNLNDEVQVESLMTFVTMRSIRKLHARLTSDEKIWNIRVAQILTDWKPAEGDYPFEPFWVSKPVWPVNIDRMRSMMEKRGEGDSEEWLFSMKSIGIWANTLGTMLSVLESYIKEYKGFPQDLREKPMKASKRQLKKDVQEKLGEINAIVFSLYRFLTKHVLIVKKILAQKSLEAMFLHQKVDVLDGQPTGDLDEPEGDPDEPARDLDVADEMDDEHLELTPEGQETEGNRVYRYLQTIAAWQAAIEILLQPKYRAVLASISVGLVEVSGRETGLMNRDEFAAAFLARATATSDDEVEIRGILTSFTPTQFGGTIHAEASLMGLLAYFSHPDTTTGKYIDDMDADALKTLFEPVLAMATTPTIGVGKKCCWCCYKLAQLLKARQQEILLPGTHGVLYAWCPPRVGVDIQVLKIMEKELWEKLERVVAHRLAQRSFVKTHSRQSSGELQMLPARACFYELSRTKTVKSSTRGLTL</sequence>
<feature type="region of interest" description="Disordered" evidence="1">
    <location>
        <begin position="317"/>
        <end position="336"/>
    </location>
</feature>
<gene>
    <name evidence="2" type="ORF">AAE3_LOCUS5754</name>
</gene>
<proteinExistence type="predicted"/>
<feature type="compositionally biased region" description="Acidic residues" evidence="1">
    <location>
        <begin position="321"/>
        <end position="330"/>
    </location>
</feature>
<dbReference type="InterPro" id="IPR027796">
    <property type="entry name" value="OTT_1508_deam-like"/>
</dbReference>
<organism evidence="2 3">
    <name type="scientific">Cyclocybe aegerita</name>
    <name type="common">Black poplar mushroom</name>
    <name type="synonym">Agrocybe aegerita</name>
    <dbReference type="NCBI Taxonomy" id="1973307"/>
    <lineage>
        <taxon>Eukaryota</taxon>
        <taxon>Fungi</taxon>
        <taxon>Dikarya</taxon>
        <taxon>Basidiomycota</taxon>
        <taxon>Agaricomycotina</taxon>
        <taxon>Agaricomycetes</taxon>
        <taxon>Agaricomycetidae</taxon>
        <taxon>Agaricales</taxon>
        <taxon>Agaricineae</taxon>
        <taxon>Bolbitiaceae</taxon>
        <taxon>Cyclocybe</taxon>
    </lineage>
</organism>
<dbReference type="Pfam" id="PF14441">
    <property type="entry name" value="OTT_1508_deam"/>
    <property type="match status" value="1"/>
</dbReference>